<dbReference type="Proteomes" id="UP000184292">
    <property type="component" value="Unassembled WGS sequence"/>
</dbReference>
<reference evidence="1 2" key="1">
    <citation type="submission" date="2016-11" db="EMBL/GenBank/DDBJ databases">
        <authorList>
            <person name="Jaros S."/>
            <person name="Januszkiewicz K."/>
            <person name="Wedrychowicz H."/>
        </authorList>
    </citation>
    <scope>NUCLEOTIDE SEQUENCE [LARGE SCALE GENOMIC DNA]</scope>
    <source>
        <strain evidence="1 2">DSM 100565</strain>
    </source>
</reference>
<evidence type="ECO:0000313" key="1">
    <source>
        <dbReference type="EMBL" id="SHJ12518.1"/>
    </source>
</evidence>
<accession>A0A1M6GRH2</accession>
<evidence type="ECO:0000313" key="2">
    <source>
        <dbReference type="Proteomes" id="UP000184292"/>
    </source>
</evidence>
<protein>
    <submittedName>
        <fullName evidence="1">Uncharacterized protein</fullName>
    </submittedName>
</protein>
<gene>
    <name evidence="1" type="ORF">SAMN05444417_2877</name>
</gene>
<keyword evidence="2" id="KW-1185">Reference proteome</keyword>
<dbReference type="STRING" id="1447782.SAMN05444417_2877"/>
<sequence length="46" mass="5040">MTTRLALVLFVLIATLIGLDLYAGWGGTLAGARAFTDLLRTIAFWR</sequence>
<dbReference type="AlphaFoldDB" id="A0A1M6GRH2"/>
<proteinExistence type="predicted"/>
<name>A0A1M6GRH2_9RHOB</name>
<organism evidence="1 2">
    <name type="scientific">Wenxinia saemankumensis</name>
    <dbReference type="NCBI Taxonomy" id="1447782"/>
    <lineage>
        <taxon>Bacteria</taxon>
        <taxon>Pseudomonadati</taxon>
        <taxon>Pseudomonadota</taxon>
        <taxon>Alphaproteobacteria</taxon>
        <taxon>Rhodobacterales</taxon>
        <taxon>Roseobacteraceae</taxon>
        <taxon>Wenxinia</taxon>
    </lineage>
</organism>
<dbReference type="RefSeq" id="WP_170865651.1">
    <property type="nucleotide sequence ID" value="NZ_FQYO01000005.1"/>
</dbReference>
<dbReference type="EMBL" id="FQYO01000005">
    <property type="protein sequence ID" value="SHJ12518.1"/>
    <property type="molecule type" value="Genomic_DNA"/>
</dbReference>